<dbReference type="EMBL" id="CM003533">
    <property type="protein sequence ID" value="RCV30607.1"/>
    <property type="molecule type" value="Genomic_DNA"/>
</dbReference>
<gene>
    <name evidence="1" type="ORF">SETIT_6G108500v2</name>
</gene>
<protein>
    <submittedName>
        <fullName evidence="1">Uncharacterized protein</fullName>
    </submittedName>
</protein>
<accession>A0A368RK89</accession>
<evidence type="ECO:0000313" key="1">
    <source>
        <dbReference type="EMBL" id="RCV30607.1"/>
    </source>
</evidence>
<name>A0A368RK89_SETIT</name>
<reference evidence="1" key="1">
    <citation type="journal article" date="2012" name="Nat. Biotechnol.">
        <title>Reference genome sequence of the model plant Setaria.</title>
        <authorList>
            <person name="Bennetzen J.L."/>
            <person name="Schmutz J."/>
            <person name="Wang H."/>
            <person name="Percifield R."/>
            <person name="Hawkins J."/>
            <person name="Pontaroli A.C."/>
            <person name="Estep M."/>
            <person name="Feng L."/>
            <person name="Vaughn J.N."/>
            <person name="Grimwood J."/>
            <person name="Jenkins J."/>
            <person name="Barry K."/>
            <person name="Lindquist E."/>
            <person name="Hellsten U."/>
            <person name="Deshpande S."/>
            <person name="Wang X."/>
            <person name="Wu X."/>
            <person name="Mitros T."/>
            <person name="Triplett J."/>
            <person name="Yang X."/>
            <person name="Ye C.Y."/>
            <person name="Mauro-Herrera M."/>
            <person name="Wang L."/>
            <person name="Li P."/>
            <person name="Sharma M."/>
            <person name="Sharma R."/>
            <person name="Ronald P.C."/>
            <person name="Panaud O."/>
            <person name="Kellogg E.A."/>
            <person name="Brutnell T.P."/>
            <person name="Doust A.N."/>
            <person name="Tuskan G.A."/>
            <person name="Rokhsar D."/>
            <person name="Devos K.M."/>
        </authorList>
    </citation>
    <scope>NUCLEOTIDE SEQUENCE [LARGE SCALE GENOMIC DNA]</scope>
    <source>
        <strain evidence="1">Yugu1</strain>
    </source>
</reference>
<proteinExistence type="predicted"/>
<sequence length="53" mass="5549">MNMPEHSPGVGGAPMGGGTIQPLFTHYCALLSYYSGSLSGDTSTRGCVIRYIP</sequence>
<organism evidence="1">
    <name type="scientific">Setaria italica</name>
    <name type="common">Foxtail millet</name>
    <name type="synonym">Panicum italicum</name>
    <dbReference type="NCBI Taxonomy" id="4555"/>
    <lineage>
        <taxon>Eukaryota</taxon>
        <taxon>Viridiplantae</taxon>
        <taxon>Streptophyta</taxon>
        <taxon>Embryophyta</taxon>
        <taxon>Tracheophyta</taxon>
        <taxon>Spermatophyta</taxon>
        <taxon>Magnoliopsida</taxon>
        <taxon>Liliopsida</taxon>
        <taxon>Poales</taxon>
        <taxon>Poaceae</taxon>
        <taxon>PACMAD clade</taxon>
        <taxon>Panicoideae</taxon>
        <taxon>Panicodae</taxon>
        <taxon>Paniceae</taxon>
        <taxon>Cenchrinae</taxon>
        <taxon>Setaria</taxon>
    </lineage>
</organism>
<dbReference type="AlphaFoldDB" id="A0A368RK89"/>
<reference evidence="1" key="2">
    <citation type="submission" date="2015-07" db="EMBL/GenBank/DDBJ databases">
        <authorList>
            <person name="Noorani M."/>
        </authorList>
    </citation>
    <scope>NUCLEOTIDE SEQUENCE</scope>
    <source>
        <strain evidence="1">Yugu1</strain>
    </source>
</reference>